<dbReference type="Pfam" id="PF00046">
    <property type="entry name" value="Homeodomain"/>
    <property type="match status" value="1"/>
</dbReference>
<accession>Q6IKR9</accession>
<dbReference type="CDD" id="cd00086">
    <property type="entry name" value="homeodomain"/>
    <property type="match status" value="1"/>
</dbReference>
<dbReference type="VEuPathDB" id="VectorBase:FBgn0054031"/>
<dbReference type="EMBL" id="BK002297">
    <property type="protein sequence ID" value="DAA03140.1"/>
    <property type="molecule type" value="Genomic_DNA"/>
</dbReference>
<keyword evidence="2 3" id="KW-0371">Homeobox</keyword>
<protein>
    <submittedName>
        <fullName evidence="5">HDC11617</fullName>
    </submittedName>
</protein>
<dbReference type="AlphaFoldDB" id="Q6IKR9"/>
<sequence length="193" mass="22041">MVSQEFTHLVSIFWLSYLPKSLLSYGHDGHGLIQIDSSFINKKQLRKRFTDRKPRQAYSASQLERLENEFNLDKYLSVSKRVELSKSLSLTEVQRAVVSLSSFVQREVLVTCSDQPHTTVSRSLAPYLSGLPLCSFKVRTITVRPLCRLESKVHRGPGNLRQVGDAPGRLKKIGLCDYWANKTKRIMEPWDCG</sequence>
<feature type="domain" description="Homeobox" evidence="4">
    <location>
        <begin position="49"/>
        <end position="94"/>
    </location>
</feature>
<keyword evidence="2 3" id="KW-0238">DNA-binding</keyword>
<evidence type="ECO:0000256" key="2">
    <source>
        <dbReference type="PROSITE-ProRule" id="PRU00108"/>
    </source>
</evidence>
<dbReference type="GO" id="GO:0005634">
    <property type="term" value="C:nucleus"/>
    <property type="evidence" value="ECO:0007669"/>
    <property type="project" value="UniProtKB-SubCell"/>
</dbReference>
<gene>
    <name evidence="5" type="ORF">HDC11617</name>
</gene>
<dbReference type="ExpressionAtlas" id="Q6IKR9">
    <property type="expression patterns" value="baseline and differential"/>
</dbReference>
<evidence type="ECO:0000256" key="3">
    <source>
        <dbReference type="RuleBase" id="RU000682"/>
    </source>
</evidence>
<organism evidence="5">
    <name type="scientific">Drosophila melanogaster</name>
    <name type="common">Fruit fly</name>
    <dbReference type="NCBI Taxonomy" id="7227"/>
    <lineage>
        <taxon>Eukaryota</taxon>
        <taxon>Metazoa</taxon>
        <taxon>Ecdysozoa</taxon>
        <taxon>Arthropoda</taxon>
        <taxon>Hexapoda</taxon>
        <taxon>Insecta</taxon>
        <taxon>Pterygota</taxon>
        <taxon>Neoptera</taxon>
        <taxon>Endopterygota</taxon>
        <taxon>Diptera</taxon>
        <taxon>Brachycera</taxon>
        <taxon>Muscomorpha</taxon>
        <taxon>Ephydroidea</taxon>
        <taxon>Drosophilidae</taxon>
        <taxon>Drosophila</taxon>
        <taxon>Sophophora</taxon>
    </lineage>
</organism>
<dbReference type="InterPro" id="IPR050848">
    <property type="entry name" value="Homeobox_TF"/>
</dbReference>
<dbReference type="PANTHER" id="PTHR24333:SF9">
    <property type="entry name" value="HOMEOBOX DOMAIN-CONTAINING PROTEIN"/>
    <property type="match status" value="1"/>
</dbReference>
<keyword evidence="2 3" id="KW-0539">Nucleus</keyword>
<comment type="subcellular location">
    <subcellularLocation>
        <location evidence="1 2 3">Nucleus</location>
    </subcellularLocation>
</comment>
<feature type="DNA-binding region" description="Homeobox" evidence="2">
    <location>
        <begin position="51"/>
        <end position="95"/>
    </location>
</feature>
<dbReference type="PANTHER" id="PTHR24333">
    <property type="entry name" value="HOMEO BOX HB9 LIKE A-RELATED"/>
    <property type="match status" value="1"/>
</dbReference>
<dbReference type="SMART" id="SM00389">
    <property type="entry name" value="HOX"/>
    <property type="match status" value="1"/>
</dbReference>
<dbReference type="GO" id="GO:0003677">
    <property type="term" value="F:DNA binding"/>
    <property type="evidence" value="ECO:0007669"/>
    <property type="project" value="UniProtKB-UniRule"/>
</dbReference>
<dbReference type="InterPro" id="IPR001356">
    <property type="entry name" value="HD"/>
</dbReference>
<reference evidence="5" key="1">
    <citation type="journal article" date="2003" name="Genome Biol.">
        <title>An integrated gene annotation and transcriptional profiling approach towards the full gene content of the Drosophila genome.</title>
        <authorList>
            <person name="Hild M."/>
            <person name="Beckmann B."/>
            <person name="Haas S.A."/>
            <person name="Koch B."/>
            <person name="Solovyev V."/>
            <person name="Busold C."/>
            <person name="Fellenberg K."/>
            <person name="Boutros M."/>
            <person name="Vingron M."/>
            <person name="Sauer F."/>
            <person name="Hoheisel J.D."/>
            <person name="Paro R."/>
        </authorList>
    </citation>
    <scope>NUCLEOTIDE SEQUENCE</scope>
</reference>
<name>Q6IKR9_DROME</name>
<dbReference type="PROSITE" id="PS50071">
    <property type="entry name" value="HOMEOBOX_2"/>
    <property type="match status" value="1"/>
</dbReference>
<dbReference type="InterPro" id="IPR009057">
    <property type="entry name" value="Homeodomain-like_sf"/>
</dbReference>
<evidence type="ECO:0000313" key="5">
    <source>
        <dbReference type="EMBL" id="DAA03140.1"/>
    </source>
</evidence>
<evidence type="ECO:0000259" key="4">
    <source>
        <dbReference type="PROSITE" id="PS50071"/>
    </source>
</evidence>
<dbReference type="OrthoDB" id="6159439at2759"/>
<evidence type="ECO:0000256" key="1">
    <source>
        <dbReference type="ARBA" id="ARBA00004123"/>
    </source>
</evidence>
<proteinExistence type="predicted"/>
<dbReference type="SUPFAM" id="SSF46689">
    <property type="entry name" value="Homeodomain-like"/>
    <property type="match status" value="1"/>
</dbReference>
<dbReference type="Gene3D" id="1.10.10.60">
    <property type="entry name" value="Homeodomain-like"/>
    <property type="match status" value="1"/>
</dbReference>